<evidence type="ECO:0000256" key="18">
    <source>
        <dbReference type="SAM" id="MobiDB-lite"/>
    </source>
</evidence>
<keyword evidence="12 19" id="KW-0472">Membrane</keyword>
<feature type="transmembrane region" description="Helical" evidence="19">
    <location>
        <begin position="6"/>
        <end position="27"/>
    </location>
</feature>
<feature type="transmembrane region" description="Helical" evidence="19">
    <location>
        <begin position="1088"/>
        <end position="1108"/>
    </location>
</feature>
<evidence type="ECO:0000256" key="14">
    <source>
        <dbReference type="ARBA" id="ARBA00023180"/>
    </source>
</evidence>
<dbReference type="Proteomes" id="UP000076408">
    <property type="component" value="Unassembled WGS sequence"/>
</dbReference>
<keyword evidence="5" id="KW-1003">Cell membrane</keyword>
<evidence type="ECO:0000259" key="20">
    <source>
        <dbReference type="Pfam" id="PF00060"/>
    </source>
</evidence>
<feature type="transmembrane region" description="Helical" evidence="19">
    <location>
        <begin position="1058"/>
        <end position="1076"/>
    </location>
</feature>
<keyword evidence="13" id="KW-0675">Receptor</keyword>
<reference evidence="22" key="1">
    <citation type="journal article" date="2014" name="Genome Biol.">
        <title>Genome analysis of a major urban malaria vector mosquito, Anopheles stephensi.</title>
        <authorList>
            <person name="Jiang X."/>
            <person name="Peery A."/>
            <person name="Hall A.B."/>
            <person name="Sharma A."/>
            <person name="Chen X.G."/>
            <person name="Waterhouse R.M."/>
            <person name="Komissarov A."/>
            <person name="Riehle M.M."/>
            <person name="Shouche Y."/>
            <person name="Sharakhova M.V."/>
            <person name="Lawson D."/>
            <person name="Pakpour N."/>
            <person name="Arensburger P."/>
            <person name="Davidson V.L."/>
            <person name="Eiglmeier K."/>
            <person name="Emrich S."/>
            <person name="George P."/>
            <person name="Kennedy R.C."/>
            <person name="Mane S.P."/>
            <person name="Maslen G."/>
            <person name="Oringanje C."/>
            <person name="Qi Y."/>
            <person name="Settlage R."/>
            <person name="Tojo M."/>
            <person name="Tubio J.M."/>
            <person name="Unger M.F."/>
            <person name="Wang B."/>
            <person name="Vernick K.D."/>
            <person name="Ribeiro J.M."/>
            <person name="James A.A."/>
            <person name="Michel K."/>
            <person name="Riehle M.A."/>
            <person name="Luckhart S."/>
            <person name="Sharakhov I.V."/>
            <person name="Tu Z."/>
        </authorList>
    </citation>
    <scope>NUCLEOTIDE SEQUENCE [LARGE SCALE GENOMIC DNA]</scope>
    <source>
        <strain evidence="22">Indian</strain>
    </source>
</reference>
<evidence type="ECO:0000256" key="19">
    <source>
        <dbReference type="SAM" id="Phobius"/>
    </source>
</evidence>
<dbReference type="GO" id="GO:0038023">
    <property type="term" value="F:signaling receptor activity"/>
    <property type="evidence" value="ECO:0007669"/>
    <property type="project" value="InterPro"/>
</dbReference>
<dbReference type="VEuPathDB" id="VectorBase:ASTE011600"/>
<feature type="disulfide bond" evidence="17">
    <location>
        <begin position="1199"/>
        <end position="1254"/>
    </location>
</feature>
<dbReference type="GO" id="GO:0016758">
    <property type="term" value="F:hexosyltransferase activity"/>
    <property type="evidence" value="ECO:0007669"/>
    <property type="project" value="InterPro"/>
</dbReference>
<evidence type="ECO:0000256" key="13">
    <source>
        <dbReference type="ARBA" id="ARBA00023170"/>
    </source>
</evidence>
<evidence type="ECO:0000256" key="9">
    <source>
        <dbReference type="ARBA" id="ARBA00022968"/>
    </source>
</evidence>
<organism evidence="21 22">
    <name type="scientific">Anopheles stephensi</name>
    <name type="common">Indo-Pakistan malaria mosquito</name>
    <dbReference type="NCBI Taxonomy" id="30069"/>
    <lineage>
        <taxon>Eukaryota</taxon>
        <taxon>Metazoa</taxon>
        <taxon>Ecdysozoa</taxon>
        <taxon>Arthropoda</taxon>
        <taxon>Hexapoda</taxon>
        <taxon>Insecta</taxon>
        <taxon>Pterygota</taxon>
        <taxon>Neoptera</taxon>
        <taxon>Endopterygota</taxon>
        <taxon>Diptera</taxon>
        <taxon>Nematocera</taxon>
        <taxon>Culicoidea</taxon>
        <taxon>Culicidae</taxon>
        <taxon>Anophelinae</taxon>
        <taxon>Anopheles</taxon>
    </lineage>
</organism>
<dbReference type="Pfam" id="PF01762">
    <property type="entry name" value="Galactosyl_T"/>
    <property type="match status" value="1"/>
</dbReference>
<evidence type="ECO:0000256" key="6">
    <source>
        <dbReference type="ARBA" id="ARBA00022676"/>
    </source>
</evidence>
<keyword evidence="9" id="KW-0735">Signal-anchor</keyword>
<feature type="binding site" evidence="15">
    <location>
        <position position="972"/>
    </location>
    <ligand>
        <name>L-glutamate</name>
        <dbReference type="ChEBI" id="CHEBI:29985"/>
    </ligand>
</feature>
<keyword evidence="7" id="KW-0808">Transferase</keyword>
<evidence type="ECO:0000256" key="11">
    <source>
        <dbReference type="ARBA" id="ARBA00023034"/>
    </source>
</evidence>
<dbReference type="InterPro" id="IPR001508">
    <property type="entry name" value="Iono_Glu_rcpt_met"/>
</dbReference>
<keyword evidence="8 19" id="KW-0812">Transmembrane</keyword>
<comment type="similarity">
    <text evidence="4">Belongs to the glutamate-gated ion channel (TC 1.A.10.1) family.</text>
</comment>
<feature type="domain" description="Ionotropic glutamate receptor C-terminal" evidence="20">
    <location>
        <begin position="1015"/>
        <end position="1284"/>
    </location>
</feature>
<sequence>MPCPGLKVSHVIFVIVILITIVFYSSLNGRHFILEPRRYANHRKNDPSPLANRTLPVTVADKALLVAGGQPVPPAGLERQKCNVFQIVVQGCGFNMLTKTLERVQQQEKNQTQLLAQQMQKEQQQQQQQDQSEQETAPEQANNIQRIPNPSAVKLSAAPVGSSSSSSSLPPAPPVPTAAETDGEKVIKTRDLYHSGHLPDGACVANLCPRNGTDVTLLVLVTSAPTHREQRLAIRQSWGHYGSRRDISIGFIVGQTDEARIEDQLAAESYMYSDLIRGNFIDSYRNLTLKTISLLEWTKLHCPNASFLLKTDDDMFINVPKLLQFMEAHSNQRRTIFGRLAKKWKPIRNKKSKYYVSPEQYYPPVFPPFTTGPAYLLTADIISEMFEKSLSQTYLKLEDVYTTGIVAQLLNIHRINVKEFLNRRIAFNQCNIKKAISIHMVKNNEQLDLWKKQVDTMVLLRSDKCAADDFPSLLSTNASMAIILDREYLGAEYEKTLDETKNLVEKLIREHLKNGGLIVKYYSWTSINLKRDFSAVLSVSSCKNTWDIYQEAVRERLVMLSITDPDCPRLPANNAIMIPRSDGSSNAFDEVSQIILDMKSSRAIDWHTATLLYDQAYDNEISRCILSLLEDREGIKPLTLTEFKINAPTHSWEKRKEIRKTLLGIPTAYTGRNFIAIVNMATLTLLMEISKDLKLVNPFSKWLYLIPNTEKASSDFIAFSTIINEGDNVAFVYNNANKGNNCTVSVLCYLESYLLHFIRSLSKLIREEQVVFGQISDEEWEIIRPSKQERKAKFLKMVKSAITSKDECNKCSRWKVQSVETWGYVYRTDFIPDSNDLQERRKYTILDIGYWSPQDGFVLSDALFPHSQYGFRGVQLIFYSYHNPPWQFVSYNESGAPVISSGVVYDILTELSRKLNFTYTMVISQPAELNGSFIEGNTSSVYDLKTISSDIPQDIFSTLVSNKILLAAIGATVNEKQKKFVSFTDPISIQTYSFIISRPRELSRVLLFLSPFGPDTWLCLATAVALMGPILCVINKLSPYYEVHNKPTDIGLGKVNNCFWYIYGALLQQGGLYLPYADSGRIIIGTWWLVVLVIVTTYCGNLVAFLTFPKIDIPVNRVMQLLRNDRGMTWSIRRGTFLEEILMDSTEPKYVQLYKGSQIITELSDDLVERIEAGTHVHIDWRNNLRYLMKRQFLRTDRCDFALSTDEFLDEQIALVMPKDSPYLELVNEEIKRMHQFGFIQRWVAQYLPAKDKCSGTGRVMDVQNHTVNSSDMAGSYWILLLGFASGLFVFVCEFAFSRYRKYRASKVATVAYSN</sequence>
<dbReference type="PANTHER" id="PTHR42643">
    <property type="entry name" value="IONOTROPIC RECEPTOR 20A-RELATED"/>
    <property type="match status" value="1"/>
</dbReference>
<feature type="site" description="Crucial to convey clamshell closure to channel opening" evidence="16">
    <location>
        <position position="1115"/>
    </location>
</feature>
<dbReference type="FunFam" id="3.90.550.50:FF:000001">
    <property type="entry name" value="Hexosyltransferase"/>
    <property type="match status" value="1"/>
</dbReference>
<reference evidence="21" key="2">
    <citation type="submission" date="2020-05" db="UniProtKB">
        <authorList>
            <consortium name="EnsemblMetazoa"/>
        </authorList>
    </citation>
    <scope>IDENTIFICATION</scope>
    <source>
        <strain evidence="21">Indian</strain>
    </source>
</reference>
<keyword evidence="6" id="KW-0328">Glycosyltransferase</keyword>
<keyword evidence="11" id="KW-0333">Golgi apparatus</keyword>
<dbReference type="GO" id="GO:0005886">
    <property type="term" value="C:plasma membrane"/>
    <property type="evidence" value="ECO:0007669"/>
    <property type="project" value="UniProtKB-SubCell"/>
</dbReference>
<evidence type="ECO:0000256" key="16">
    <source>
        <dbReference type="PIRSR" id="PIRSR601508-2"/>
    </source>
</evidence>
<dbReference type="Gene3D" id="3.90.550.50">
    <property type="match status" value="1"/>
</dbReference>
<feature type="region of interest" description="Disordered" evidence="18">
    <location>
        <begin position="115"/>
        <end position="140"/>
    </location>
</feature>
<keyword evidence="17" id="KW-1015">Disulfide bond</keyword>
<accession>A0A182YCU4</accession>
<evidence type="ECO:0000256" key="10">
    <source>
        <dbReference type="ARBA" id="ARBA00022989"/>
    </source>
</evidence>
<evidence type="ECO:0000256" key="15">
    <source>
        <dbReference type="PIRSR" id="PIRSR601508-1"/>
    </source>
</evidence>
<protein>
    <recommendedName>
        <fullName evidence="20">Ionotropic glutamate receptor C-terminal domain-containing protein</fullName>
    </recommendedName>
</protein>
<feature type="region of interest" description="Disordered" evidence="18">
    <location>
        <begin position="154"/>
        <end position="184"/>
    </location>
</feature>
<evidence type="ECO:0000256" key="12">
    <source>
        <dbReference type="ARBA" id="ARBA00023136"/>
    </source>
</evidence>
<dbReference type="Pfam" id="PF00060">
    <property type="entry name" value="Lig_chan"/>
    <property type="match status" value="1"/>
</dbReference>
<dbReference type="FunFam" id="1.10.287.70:FF:000143">
    <property type="entry name" value="Probable glutamate receptor"/>
    <property type="match status" value="1"/>
</dbReference>
<evidence type="ECO:0000256" key="17">
    <source>
        <dbReference type="PIRSR" id="PIRSR601508-3"/>
    </source>
</evidence>
<name>A0A182YCU4_ANOST</name>
<comment type="subcellular location">
    <subcellularLocation>
        <location evidence="2">Cell membrane</location>
        <topology evidence="2">Multi-pass membrane protein</topology>
    </subcellularLocation>
    <subcellularLocation>
        <location evidence="1">Golgi apparatus membrane</location>
        <topology evidence="1">Single-pass type II membrane protein</topology>
    </subcellularLocation>
</comment>
<dbReference type="SUPFAM" id="SSF53850">
    <property type="entry name" value="Periplasmic binding protein-like II"/>
    <property type="match status" value="1"/>
</dbReference>
<dbReference type="InterPro" id="IPR002659">
    <property type="entry name" value="Glyco_trans_31"/>
</dbReference>
<dbReference type="GO" id="GO:0015276">
    <property type="term" value="F:ligand-gated monoatomic ion channel activity"/>
    <property type="evidence" value="ECO:0007669"/>
    <property type="project" value="InterPro"/>
</dbReference>
<evidence type="ECO:0000256" key="1">
    <source>
        <dbReference type="ARBA" id="ARBA00004323"/>
    </source>
</evidence>
<dbReference type="VEuPathDB" id="VectorBase:ASTEI20_036546"/>
<evidence type="ECO:0000313" key="21">
    <source>
        <dbReference type="EnsemblMetazoa" id="ASTEI06280-PA"/>
    </source>
</evidence>
<evidence type="ECO:0000256" key="7">
    <source>
        <dbReference type="ARBA" id="ARBA00022679"/>
    </source>
</evidence>
<keyword evidence="14" id="KW-0325">Glycoprotein</keyword>
<dbReference type="InterPro" id="IPR052192">
    <property type="entry name" value="Insect_Ionotropic_Sensory_Rcpt"/>
</dbReference>
<keyword evidence="22" id="KW-1185">Reference proteome</keyword>
<evidence type="ECO:0000256" key="3">
    <source>
        <dbReference type="ARBA" id="ARBA00008661"/>
    </source>
</evidence>
<dbReference type="PRINTS" id="PR00177">
    <property type="entry name" value="NMDARECEPTOR"/>
</dbReference>
<evidence type="ECO:0000256" key="2">
    <source>
        <dbReference type="ARBA" id="ARBA00004651"/>
    </source>
</evidence>
<evidence type="ECO:0000256" key="5">
    <source>
        <dbReference type="ARBA" id="ARBA00022475"/>
    </source>
</evidence>
<dbReference type="Gene3D" id="1.10.287.70">
    <property type="match status" value="1"/>
</dbReference>
<dbReference type="GO" id="GO:0000139">
    <property type="term" value="C:Golgi membrane"/>
    <property type="evidence" value="ECO:0007669"/>
    <property type="project" value="UniProtKB-SubCell"/>
</dbReference>
<dbReference type="GO" id="GO:0050906">
    <property type="term" value="P:detection of stimulus involved in sensory perception"/>
    <property type="evidence" value="ECO:0007669"/>
    <property type="project" value="UniProtKB-ARBA"/>
</dbReference>
<dbReference type="EnsemblMetazoa" id="ASTEI06280-RA">
    <property type="protein sequence ID" value="ASTEI06280-PA"/>
    <property type="gene ID" value="ASTEI06280"/>
</dbReference>
<feature type="transmembrane region" description="Helical" evidence="19">
    <location>
        <begin position="1017"/>
        <end position="1038"/>
    </location>
</feature>
<dbReference type="Gene3D" id="3.40.190.10">
    <property type="entry name" value="Periplasmic binding protein-like II"/>
    <property type="match status" value="1"/>
</dbReference>
<comment type="similarity">
    <text evidence="3">Belongs to the glycosyltransferase 31 family.</text>
</comment>
<dbReference type="PANTHER" id="PTHR42643:SF24">
    <property type="entry name" value="IONOTROPIC RECEPTOR 60A"/>
    <property type="match status" value="1"/>
</dbReference>
<feature type="compositionally biased region" description="Low complexity" evidence="18">
    <location>
        <begin position="115"/>
        <end position="135"/>
    </location>
</feature>
<dbReference type="VEuPathDB" id="VectorBase:ASTEI20_046049"/>
<feature type="compositionally biased region" description="Low complexity" evidence="18">
    <location>
        <begin position="155"/>
        <end position="169"/>
    </location>
</feature>
<feature type="transmembrane region" description="Helical" evidence="19">
    <location>
        <begin position="1277"/>
        <end position="1297"/>
    </location>
</feature>
<evidence type="ECO:0000256" key="8">
    <source>
        <dbReference type="ARBA" id="ARBA00022692"/>
    </source>
</evidence>
<dbReference type="VEuPathDB" id="VectorBase:ASTEI06280"/>
<evidence type="ECO:0000313" key="22">
    <source>
        <dbReference type="Proteomes" id="UP000076408"/>
    </source>
</evidence>
<dbReference type="STRING" id="30069.A0A182YCU4"/>
<dbReference type="InterPro" id="IPR001320">
    <property type="entry name" value="Iontro_rcpt_C"/>
</dbReference>
<keyword evidence="10 19" id="KW-1133">Transmembrane helix</keyword>
<proteinExistence type="inferred from homology"/>
<evidence type="ECO:0000256" key="4">
    <source>
        <dbReference type="ARBA" id="ARBA00008685"/>
    </source>
</evidence>